<organism evidence="5 6">
    <name type="scientific">Secundilactobacillus collinoides DSM 20515 = JCM 1123</name>
    <dbReference type="NCBI Taxonomy" id="1423733"/>
    <lineage>
        <taxon>Bacteria</taxon>
        <taxon>Bacillati</taxon>
        <taxon>Bacillota</taxon>
        <taxon>Bacilli</taxon>
        <taxon>Lactobacillales</taxon>
        <taxon>Lactobacillaceae</taxon>
        <taxon>Secundilactobacillus</taxon>
    </lineage>
</organism>
<accession>A0A0R2B9W8</accession>
<dbReference type="InterPro" id="IPR016694">
    <property type="entry name" value="UCP017292"/>
</dbReference>
<dbReference type="RefSeq" id="WP_054762392.1">
    <property type="nucleotide sequence ID" value="NZ_AYYR01000054.1"/>
</dbReference>
<sequence>MTIPIIGIKTDKCGRCVHYHQDNDIAGLKCAACQEYFACYQCHDALRDHPFAACDKTDAPVICGECHTTMSFDDYQNGYCPTCHAQFNPKCEVHWPLYFK</sequence>
<proteinExistence type="predicted"/>
<evidence type="ECO:0000259" key="4">
    <source>
        <dbReference type="PROSITE" id="PS51266"/>
    </source>
</evidence>
<dbReference type="Pfam" id="PF05495">
    <property type="entry name" value="zf-CHY"/>
    <property type="match status" value="1"/>
</dbReference>
<evidence type="ECO:0000256" key="2">
    <source>
        <dbReference type="ARBA" id="ARBA00022771"/>
    </source>
</evidence>
<dbReference type="InterPro" id="IPR037274">
    <property type="entry name" value="Znf_CHY_sf"/>
</dbReference>
<dbReference type="GO" id="GO:0008270">
    <property type="term" value="F:zinc ion binding"/>
    <property type="evidence" value="ECO:0007669"/>
    <property type="project" value="UniProtKB-KW"/>
</dbReference>
<keyword evidence="1" id="KW-0479">Metal-binding</keyword>
<reference evidence="5 6" key="1">
    <citation type="journal article" date="2015" name="Genome Announc.">
        <title>Expanding the biotechnology potential of lactobacilli through comparative genomics of 213 strains and associated genera.</title>
        <authorList>
            <person name="Sun Z."/>
            <person name="Harris H.M."/>
            <person name="McCann A."/>
            <person name="Guo C."/>
            <person name="Argimon S."/>
            <person name="Zhang W."/>
            <person name="Yang X."/>
            <person name="Jeffery I.B."/>
            <person name="Cooney J.C."/>
            <person name="Kagawa T.F."/>
            <person name="Liu W."/>
            <person name="Song Y."/>
            <person name="Salvetti E."/>
            <person name="Wrobel A."/>
            <person name="Rasinkangas P."/>
            <person name="Parkhill J."/>
            <person name="Rea M.C."/>
            <person name="O'Sullivan O."/>
            <person name="Ritari J."/>
            <person name="Douillard F.P."/>
            <person name="Paul Ross R."/>
            <person name="Yang R."/>
            <person name="Briner A.E."/>
            <person name="Felis G.E."/>
            <person name="de Vos W.M."/>
            <person name="Barrangou R."/>
            <person name="Klaenhammer T.R."/>
            <person name="Caufield P.W."/>
            <person name="Cui Y."/>
            <person name="Zhang H."/>
            <person name="O'Toole P.W."/>
        </authorList>
    </citation>
    <scope>NUCLEOTIDE SEQUENCE [LARGE SCALE GENOMIC DNA]</scope>
    <source>
        <strain evidence="5 6">DSM 20515</strain>
    </source>
</reference>
<dbReference type="PROSITE" id="PS51266">
    <property type="entry name" value="ZF_CHY"/>
    <property type="match status" value="1"/>
</dbReference>
<dbReference type="EMBL" id="AYYR01000054">
    <property type="protein sequence ID" value="KRM75346.1"/>
    <property type="molecule type" value="Genomic_DNA"/>
</dbReference>
<feature type="domain" description="CHY-type" evidence="4">
    <location>
        <begin position="9"/>
        <end position="85"/>
    </location>
</feature>
<evidence type="ECO:0000313" key="6">
    <source>
        <dbReference type="Proteomes" id="UP000051845"/>
    </source>
</evidence>
<protein>
    <recommendedName>
        <fullName evidence="4">CHY-type domain-containing protein</fullName>
    </recommendedName>
</protein>
<dbReference type="SUPFAM" id="SSF161219">
    <property type="entry name" value="CHY zinc finger-like"/>
    <property type="match status" value="1"/>
</dbReference>
<gene>
    <name evidence="5" type="ORF">FC82_GL002539</name>
</gene>
<evidence type="ECO:0000256" key="1">
    <source>
        <dbReference type="ARBA" id="ARBA00022723"/>
    </source>
</evidence>
<keyword evidence="2" id="KW-0863">Zinc-finger</keyword>
<dbReference type="AlphaFoldDB" id="A0A0R2B9W8"/>
<evidence type="ECO:0000256" key="3">
    <source>
        <dbReference type="ARBA" id="ARBA00022833"/>
    </source>
</evidence>
<dbReference type="Proteomes" id="UP000051845">
    <property type="component" value="Unassembled WGS sequence"/>
</dbReference>
<dbReference type="InterPro" id="IPR008913">
    <property type="entry name" value="Znf_CHY"/>
</dbReference>
<dbReference type="STRING" id="33960.TY91_02435"/>
<evidence type="ECO:0000313" key="5">
    <source>
        <dbReference type="EMBL" id="KRM75346.1"/>
    </source>
</evidence>
<dbReference type="PIRSF" id="PIRSF017292">
    <property type="entry name" value="UCP017292_Znf_CHY"/>
    <property type="match status" value="1"/>
</dbReference>
<keyword evidence="3" id="KW-0862">Zinc</keyword>
<comment type="caution">
    <text evidence="5">The sequence shown here is derived from an EMBL/GenBank/DDBJ whole genome shotgun (WGS) entry which is preliminary data.</text>
</comment>
<dbReference type="PATRIC" id="fig|1423733.4.peg.2654"/>
<name>A0A0R2B9W8_SECCO</name>